<protein>
    <submittedName>
        <fullName evidence="2">Uncharacterized protein</fullName>
    </submittedName>
</protein>
<organism evidence="2 3">
    <name type="scientific">Candidatus Aphodosoma intestinipullorum</name>
    <dbReference type="NCBI Taxonomy" id="2840674"/>
    <lineage>
        <taxon>Bacteria</taxon>
        <taxon>Pseudomonadati</taxon>
        <taxon>Bacteroidota</taxon>
        <taxon>Bacteroidia</taxon>
        <taxon>Bacteroidales</taxon>
        <taxon>Candidatus Aphodosoma</taxon>
    </lineage>
</organism>
<name>A0A940IEF4_9BACT</name>
<evidence type="ECO:0000313" key="3">
    <source>
        <dbReference type="Proteomes" id="UP000712007"/>
    </source>
</evidence>
<dbReference type="Proteomes" id="UP000712007">
    <property type="component" value="Unassembled WGS sequence"/>
</dbReference>
<dbReference type="EMBL" id="JADIMV010000059">
    <property type="protein sequence ID" value="MBO8439710.1"/>
    <property type="molecule type" value="Genomic_DNA"/>
</dbReference>
<dbReference type="PROSITE" id="PS51257">
    <property type="entry name" value="PROKAR_LIPOPROTEIN"/>
    <property type="match status" value="1"/>
</dbReference>
<reference evidence="2" key="2">
    <citation type="journal article" date="2021" name="PeerJ">
        <title>Extensive microbial diversity within the chicken gut microbiome revealed by metagenomics and culture.</title>
        <authorList>
            <person name="Gilroy R."/>
            <person name="Ravi A."/>
            <person name="Getino M."/>
            <person name="Pursley I."/>
            <person name="Horton D.L."/>
            <person name="Alikhan N.F."/>
            <person name="Baker D."/>
            <person name="Gharbi K."/>
            <person name="Hall N."/>
            <person name="Watson M."/>
            <person name="Adriaenssens E.M."/>
            <person name="Foster-Nyarko E."/>
            <person name="Jarju S."/>
            <person name="Secka A."/>
            <person name="Antonio M."/>
            <person name="Oren A."/>
            <person name="Chaudhuri R.R."/>
            <person name="La Ragione R."/>
            <person name="Hildebrand F."/>
            <person name="Pallen M.J."/>
        </authorList>
    </citation>
    <scope>NUCLEOTIDE SEQUENCE</scope>
    <source>
        <strain evidence="2">3924</strain>
    </source>
</reference>
<keyword evidence="1" id="KW-0732">Signal</keyword>
<feature type="signal peptide" evidence="1">
    <location>
        <begin position="1"/>
        <end position="22"/>
    </location>
</feature>
<evidence type="ECO:0000256" key="1">
    <source>
        <dbReference type="SAM" id="SignalP"/>
    </source>
</evidence>
<proteinExistence type="predicted"/>
<accession>A0A940IEF4</accession>
<evidence type="ECO:0000313" key="2">
    <source>
        <dbReference type="EMBL" id="MBO8439710.1"/>
    </source>
</evidence>
<feature type="chain" id="PRO_5037091735" evidence="1">
    <location>
        <begin position="23"/>
        <end position="328"/>
    </location>
</feature>
<reference evidence="2" key="1">
    <citation type="submission" date="2020-10" db="EMBL/GenBank/DDBJ databases">
        <authorList>
            <person name="Gilroy R."/>
        </authorList>
    </citation>
    <scope>NUCLEOTIDE SEQUENCE</scope>
    <source>
        <strain evidence="2">3924</strain>
    </source>
</reference>
<sequence length="328" mass="37282">MKKIWFIAVLLGAVLTACNSNVENDVLRTKGDGESAEAGEPERPEHGYYIDVDGGNYISEEEATAILKDVFDASPLPTPDVATATVSPVYSEMFMYGADMMLTVMGNEEYLDTFHIVPEIVYYVYNFPDGGYAVINADLRNPQRFMYFSRNGYFDTEMFWIFNDLAHEYGSEGLSARIGRRPDLFDHDILELITMSWYDRLGLDEVFDLDNLAVKLMVKLTCVTAFAYSGTVVSRACSEYDVEDSYDREVYFWHEGEPYNEYCRDENDEIVNAGNIPVITALLCGYTGAELEHNGEWWYGDLMANGDEEYTAQFISAIRNDLLMNTEI</sequence>
<dbReference type="AlphaFoldDB" id="A0A940IEF4"/>
<gene>
    <name evidence="2" type="ORF">IAC51_03570</name>
</gene>
<comment type="caution">
    <text evidence="2">The sequence shown here is derived from an EMBL/GenBank/DDBJ whole genome shotgun (WGS) entry which is preliminary data.</text>
</comment>